<sequence>MNTLVDFQPAMKPATSATSSILPILVLRRTFEHVSDNDFISLFQSCHDIRTISLATLLERYISSGICHFGHGLRFSSNSIQDLRAALASITELSCSVSLQNLFLRSADTNGDRLPRTYRALGSLLASLPHLSTITVTIARDTGDSRHSVRCPATQLIRGFLSNRSSNQAANLLILGPGMDPFVSTPRRILPPFPWPHICRTCIPTMPLRFVARIQRILFTLDEAIRRVPFYIADPLGHGNPIVRVQEDTARLDFQFTSFRITDLPSSHWTMVVPNITTFSSLMMDGNIGSLKWDTVLPILHLPVLQAVTVLPGCRVSKAALCAFLSRHPSVTSLFLRSFHITGLLPNAGREEQRTPWPVPNLTVLGAQLTVMERVLPDIDLQKVTTIIIGNDNFIGRSTTFLGLPLLPRRKFPFDTLGRVLDGLATCNATSLTLSLPGGMSSKDWLAVRGNETSAAERGWASLRTLEVYPLRDVLFTPDVKELLLKWAMLFPSLEKQVVHPTSENEANSD</sequence>
<dbReference type="OrthoDB" id="2635672at2759"/>
<protein>
    <submittedName>
        <fullName evidence="1">Uncharacterized protein</fullName>
    </submittedName>
</protein>
<organism evidence="1 2">
    <name type="scientific">Hypsizygus marmoreus</name>
    <name type="common">White beech mushroom</name>
    <name type="synonym">Agaricus marmoreus</name>
    <dbReference type="NCBI Taxonomy" id="39966"/>
    <lineage>
        <taxon>Eukaryota</taxon>
        <taxon>Fungi</taxon>
        <taxon>Dikarya</taxon>
        <taxon>Basidiomycota</taxon>
        <taxon>Agaricomycotina</taxon>
        <taxon>Agaricomycetes</taxon>
        <taxon>Agaricomycetidae</taxon>
        <taxon>Agaricales</taxon>
        <taxon>Tricholomatineae</taxon>
        <taxon>Lyophyllaceae</taxon>
        <taxon>Hypsizygus</taxon>
    </lineage>
</organism>
<keyword evidence="2" id="KW-1185">Reference proteome</keyword>
<dbReference type="EMBL" id="LUEZ02000040">
    <property type="protein sequence ID" value="RDB25529.1"/>
    <property type="molecule type" value="Genomic_DNA"/>
</dbReference>
<accession>A0A369JT99</accession>
<dbReference type="Proteomes" id="UP000076154">
    <property type="component" value="Unassembled WGS sequence"/>
</dbReference>
<dbReference type="AlphaFoldDB" id="A0A369JT99"/>
<proteinExistence type="predicted"/>
<evidence type="ECO:0000313" key="2">
    <source>
        <dbReference type="Proteomes" id="UP000076154"/>
    </source>
</evidence>
<comment type="caution">
    <text evidence="1">The sequence shown here is derived from an EMBL/GenBank/DDBJ whole genome shotgun (WGS) entry which is preliminary data.</text>
</comment>
<dbReference type="SUPFAM" id="SSF52058">
    <property type="entry name" value="L domain-like"/>
    <property type="match status" value="1"/>
</dbReference>
<reference evidence="1" key="1">
    <citation type="submission" date="2018-04" db="EMBL/GenBank/DDBJ databases">
        <title>Whole genome sequencing of Hypsizygus marmoreus.</title>
        <authorList>
            <person name="Choi I.-G."/>
            <person name="Min B."/>
            <person name="Kim J.-G."/>
            <person name="Kim S."/>
            <person name="Oh Y.-L."/>
            <person name="Kong W.-S."/>
            <person name="Park H."/>
            <person name="Jeong J."/>
            <person name="Song E.-S."/>
        </authorList>
    </citation>
    <scope>NUCLEOTIDE SEQUENCE [LARGE SCALE GENOMIC DNA]</scope>
    <source>
        <strain evidence="1">51987-8</strain>
    </source>
</reference>
<name>A0A369JT99_HYPMA</name>
<gene>
    <name evidence="1" type="ORF">Hypma_006215</name>
</gene>
<dbReference type="InParanoid" id="A0A369JT99"/>
<evidence type="ECO:0000313" key="1">
    <source>
        <dbReference type="EMBL" id="RDB25529.1"/>
    </source>
</evidence>